<reference evidence="3" key="1">
    <citation type="submission" date="2015-07" db="EMBL/GenBank/DDBJ databases">
        <title>Near-Complete Genome Sequence of the Cellulolytic Bacterium Bacteroides (Pseudobacteroides) cellulosolvens ATCC 35603.</title>
        <authorList>
            <person name="Dassa B."/>
            <person name="Utturkar S.M."/>
            <person name="Klingeman D.M."/>
            <person name="Hurt R.A."/>
            <person name="Keller M."/>
            <person name="Xu J."/>
            <person name="Reddy Y.H.K."/>
            <person name="Borovok I."/>
            <person name="Grinberg I.R."/>
            <person name="Lamed R."/>
            <person name="Zhivin O."/>
            <person name="Bayer E.A."/>
            <person name="Brown S.D."/>
        </authorList>
    </citation>
    <scope>NUCLEOTIDE SEQUENCE [LARGE SCALE GENOMIC DNA]</scope>
    <source>
        <strain evidence="3">DSM 2933</strain>
    </source>
</reference>
<dbReference type="InterPro" id="IPR041578">
    <property type="entry name" value="PIN_8"/>
</dbReference>
<name>A0A0L6JUJ4_9FIRM</name>
<evidence type="ECO:0000313" key="3">
    <source>
        <dbReference type="Proteomes" id="UP000036923"/>
    </source>
</evidence>
<dbReference type="Pfam" id="PF18476">
    <property type="entry name" value="PIN_8"/>
    <property type="match status" value="1"/>
</dbReference>
<feature type="domain" description="PIN like" evidence="1">
    <location>
        <begin position="19"/>
        <end position="252"/>
    </location>
</feature>
<dbReference type="AlphaFoldDB" id="A0A0L6JUJ4"/>
<dbReference type="RefSeq" id="WP_036935430.1">
    <property type="nucleotide sequence ID" value="NZ_JQKC01000001.1"/>
</dbReference>
<dbReference type="EMBL" id="LGTC01000001">
    <property type="protein sequence ID" value="KNY29526.1"/>
    <property type="molecule type" value="Genomic_DNA"/>
</dbReference>
<dbReference type="PATRIC" id="fig|398512.5.peg.5031"/>
<dbReference type="OrthoDB" id="9182727at2"/>
<dbReference type="STRING" id="398512.Bccel_4800"/>
<accession>A0A0L6JUJ4</accession>
<comment type="caution">
    <text evidence="2">The sequence shown here is derived from an EMBL/GenBank/DDBJ whole genome shotgun (WGS) entry which is preliminary data.</text>
</comment>
<sequence>MAYIYMKSDICEILKKKPIIIMDTNVWLDLYSLSPDTIGSIVEALSESNLFWLPNQVYSEFKRHVKEKRDENINRYQRLKEEICKHLSDNQNKINSVFNTFNRFKLPEILEQNEYIKNEIIKIQNEASQKLKEIQSNHTKSMVSNGISKSSDCIEQYIDELHKKSNAKRYSTIELLRIYEEGEKRYKYKIAPGFTDIKKKDNESSEIPERKYGDLIIWKEILNLLSDSQKDVIFINNEKKMDWWVPDIINKNRIPTVLTEEFMSKTNGNYQFTMLTFDEFINHCGEELNVPIHAILEITERISFISDLNKYFNEKLSQIIIDFTNQDEVQERIIDQINEDILGEYIAGGNVDEVDEIEISDIKSTKEKFSFDDDEFQMIIEFDVEISADSNISVYWNKESGTSGSVEIKSTGKFEVILTIDYTQAPEKSYSLYEYSINQFKILKLNFNDYDFDESMIEDGEYECPDCGRRYSIDEDGGNGFCNDCAWNH</sequence>
<evidence type="ECO:0000313" key="2">
    <source>
        <dbReference type="EMBL" id="KNY29526.1"/>
    </source>
</evidence>
<dbReference type="eggNOG" id="COG1196">
    <property type="taxonomic scope" value="Bacteria"/>
</dbReference>
<protein>
    <recommendedName>
        <fullName evidence="1">PIN like domain-containing protein</fullName>
    </recommendedName>
</protein>
<organism evidence="2 3">
    <name type="scientific">Pseudobacteroides cellulosolvens ATCC 35603 = DSM 2933</name>
    <dbReference type="NCBI Taxonomy" id="398512"/>
    <lineage>
        <taxon>Bacteria</taxon>
        <taxon>Bacillati</taxon>
        <taxon>Bacillota</taxon>
        <taxon>Clostridia</taxon>
        <taxon>Eubacteriales</taxon>
        <taxon>Oscillospiraceae</taxon>
        <taxon>Pseudobacteroides</taxon>
    </lineage>
</organism>
<evidence type="ECO:0000259" key="1">
    <source>
        <dbReference type="Pfam" id="PF18476"/>
    </source>
</evidence>
<gene>
    <name evidence="2" type="ORF">Bccel_4800</name>
</gene>
<keyword evidence="3" id="KW-1185">Reference proteome</keyword>
<dbReference type="Proteomes" id="UP000036923">
    <property type="component" value="Unassembled WGS sequence"/>
</dbReference>
<proteinExistence type="predicted"/>